<feature type="region of interest" description="Disordered" evidence="1">
    <location>
        <begin position="16"/>
        <end position="41"/>
    </location>
</feature>
<organism evidence="2">
    <name type="scientific">uncultured Sphingomonas sp</name>
    <dbReference type="NCBI Taxonomy" id="158754"/>
    <lineage>
        <taxon>Bacteria</taxon>
        <taxon>Pseudomonadati</taxon>
        <taxon>Pseudomonadota</taxon>
        <taxon>Alphaproteobacteria</taxon>
        <taxon>Sphingomonadales</taxon>
        <taxon>Sphingomonadaceae</taxon>
        <taxon>Sphingomonas</taxon>
        <taxon>environmental samples</taxon>
    </lineage>
</organism>
<name>A0A6J4TDS1_9SPHN</name>
<feature type="non-terminal residue" evidence="2">
    <location>
        <position position="41"/>
    </location>
</feature>
<dbReference type="AlphaFoldDB" id="A0A6J4TDS1"/>
<accession>A0A6J4TDS1</accession>
<evidence type="ECO:0000313" key="2">
    <source>
        <dbReference type="EMBL" id="CAA9521113.1"/>
    </source>
</evidence>
<proteinExistence type="predicted"/>
<sequence length="41" mass="4882">PRRRWLHERISDRPAVARRAGHPHLRRHQRNHEGAGCPLDL</sequence>
<dbReference type="EMBL" id="CADCVZ010000059">
    <property type="protein sequence ID" value="CAA9521113.1"/>
    <property type="molecule type" value="Genomic_DNA"/>
</dbReference>
<feature type="non-terminal residue" evidence="2">
    <location>
        <position position="1"/>
    </location>
</feature>
<protein>
    <submittedName>
        <fullName evidence="2">Acyl-CoA dehydrogenase</fullName>
    </submittedName>
</protein>
<feature type="compositionally biased region" description="Basic residues" evidence="1">
    <location>
        <begin position="19"/>
        <end position="30"/>
    </location>
</feature>
<gene>
    <name evidence="2" type="ORF">AVDCRST_MAG09-2128</name>
</gene>
<reference evidence="2" key="1">
    <citation type="submission" date="2020-02" db="EMBL/GenBank/DDBJ databases">
        <authorList>
            <person name="Meier V. D."/>
        </authorList>
    </citation>
    <scope>NUCLEOTIDE SEQUENCE</scope>
    <source>
        <strain evidence="2">AVDCRST_MAG09</strain>
    </source>
</reference>
<evidence type="ECO:0000256" key="1">
    <source>
        <dbReference type="SAM" id="MobiDB-lite"/>
    </source>
</evidence>